<dbReference type="InterPro" id="IPR014245">
    <property type="entry name" value="Spore_III_AF"/>
</dbReference>
<reference evidence="2 3" key="1">
    <citation type="submission" date="2024-05" db="EMBL/GenBank/DDBJ databases">
        <authorList>
            <person name="Haq I."/>
            <person name="Ullah Z."/>
            <person name="Ahmad R."/>
            <person name="Li M."/>
            <person name="Tong Y."/>
        </authorList>
    </citation>
    <scope>NUCLEOTIDE SEQUENCE [LARGE SCALE GENOMIC DNA]</scope>
    <source>
        <strain evidence="2 3">16A2E</strain>
    </source>
</reference>
<feature type="transmembrane region" description="Helical" evidence="1">
    <location>
        <begin position="6"/>
        <end position="24"/>
    </location>
</feature>
<sequence>MDLLIQWVSQIIVFILLATIIDLLVPAGSMKKYIKFVVGLVLILIFLQPIFHLFQFDVEQAINNTFSGIFSENAEASEGENLIEIQKSEIQSTTGAYIEEQMVVQLKDIAKAPLLDKYQAEITAIKFHYVEGASYTDEELLEKLEEVVVYLRDSEAGEGTVNAVEDVVIDSRNQQSSSNDNVDLEGMQSLLRDIWELSDKKLTVIWEGGAS</sequence>
<dbReference type="RefSeq" id="WP_345823484.1">
    <property type="nucleotide sequence ID" value="NZ_JBDIML010000001.1"/>
</dbReference>
<keyword evidence="1" id="KW-0472">Membrane</keyword>
<evidence type="ECO:0000256" key="1">
    <source>
        <dbReference type="SAM" id="Phobius"/>
    </source>
</evidence>
<gene>
    <name evidence="2" type="primary">spoIIIAF</name>
    <name evidence="2" type="ORF">ABC228_02395</name>
</gene>
<dbReference type="EMBL" id="JBDIML010000001">
    <property type="protein sequence ID" value="MEN2766022.1"/>
    <property type="molecule type" value="Genomic_DNA"/>
</dbReference>
<protein>
    <submittedName>
        <fullName evidence="2">Stage III sporulation protein AF</fullName>
    </submittedName>
</protein>
<evidence type="ECO:0000313" key="3">
    <source>
        <dbReference type="Proteomes" id="UP001444625"/>
    </source>
</evidence>
<keyword evidence="1" id="KW-1133">Transmembrane helix</keyword>
<dbReference type="Pfam" id="PF09581">
    <property type="entry name" value="Spore_III_AF"/>
    <property type="match status" value="1"/>
</dbReference>
<name>A0ABU9XCN1_9BACI</name>
<keyword evidence="3" id="KW-1185">Reference proteome</keyword>
<keyword evidence="1" id="KW-0812">Transmembrane</keyword>
<organism evidence="2 3">
    <name type="scientific">Ornithinibacillus xuwenensis</name>
    <dbReference type="NCBI Taxonomy" id="3144668"/>
    <lineage>
        <taxon>Bacteria</taxon>
        <taxon>Bacillati</taxon>
        <taxon>Bacillota</taxon>
        <taxon>Bacilli</taxon>
        <taxon>Bacillales</taxon>
        <taxon>Bacillaceae</taxon>
        <taxon>Ornithinibacillus</taxon>
    </lineage>
</organism>
<evidence type="ECO:0000313" key="2">
    <source>
        <dbReference type="EMBL" id="MEN2766022.1"/>
    </source>
</evidence>
<comment type="caution">
    <text evidence="2">The sequence shown here is derived from an EMBL/GenBank/DDBJ whole genome shotgun (WGS) entry which is preliminary data.</text>
</comment>
<dbReference type="Proteomes" id="UP001444625">
    <property type="component" value="Unassembled WGS sequence"/>
</dbReference>
<dbReference type="NCBIfam" id="TIGR02896">
    <property type="entry name" value="spore_III_AF"/>
    <property type="match status" value="1"/>
</dbReference>
<proteinExistence type="predicted"/>
<feature type="transmembrane region" description="Helical" evidence="1">
    <location>
        <begin position="36"/>
        <end position="54"/>
    </location>
</feature>
<accession>A0ABU9XCN1</accession>